<protein>
    <submittedName>
        <fullName evidence="1">Uncharacterized protein</fullName>
    </submittedName>
</protein>
<name>A0A2P2PPA6_RHIMU</name>
<organism evidence="1">
    <name type="scientific">Rhizophora mucronata</name>
    <name type="common">Asiatic mangrove</name>
    <dbReference type="NCBI Taxonomy" id="61149"/>
    <lineage>
        <taxon>Eukaryota</taxon>
        <taxon>Viridiplantae</taxon>
        <taxon>Streptophyta</taxon>
        <taxon>Embryophyta</taxon>
        <taxon>Tracheophyta</taxon>
        <taxon>Spermatophyta</taxon>
        <taxon>Magnoliopsida</taxon>
        <taxon>eudicotyledons</taxon>
        <taxon>Gunneridae</taxon>
        <taxon>Pentapetalae</taxon>
        <taxon>rosids</taxon>
        <taxon>fabids</taxon>
        <taxon>Malpighiales</taxon>
        <taxon>Rhizophoraceae</taxon>
        <taxon>Rhizophora</taxon>
    </lineage>
</organism>
<reference evidence="1" key="1">
    <citation type="submission" date="2018-02" db="EMBL/GenBank/DDBJ databases">
        <title>Rhizophora mucronata_Transcriptome.</title>
        <authorList>
            <person name="Meera S.P."/>
            <person name="Sreeshan A."/>
            <person name="Augustine A."/>
        </authorList>
    </citation>
    <scope>NUCLEOTIDE SEQUENCE</scope>
    <source>
        <tissue evidence="1">Leaf</tissue>
    </source>
</reference>
<evidence type="ECO:0000313" key="1">
    <source>
        <dbReference type="EMBL" id="MBX56567.1"/>
    </source>
</evidence>
<sequence>MFFHLPPEERGEYEVLLILLLDQFFVFTSPVVLYCLVLDCNHLCLLILEYYLLQLS</sequence>
<dbReference type="EMBL" id="GGEC01076083">
    <property type="protein sequence ID" value="MBX56567.1"/>
    <property type="molecule type" value="Transcribed_RNA"/>
</dbReference>
<accession>A0A2P2PPA6</accession>
<proteinExistence type="predicted"/>
<dbReference type="AlphaFoldDB" id="A0A2P2PPA6"/>